<organism evidence="1 2">
    <name type="scientific">Sulfitobacter guttiformis</name>
    <dbReference type="NCBI Taxonomy" id="74349"/>
    <lineage>
        <taxon>Bacteria</taxon>
        <taxon>Pseudomonadati</taxon>
        <taxon>Pseudomonadota</taxon>
        <taxon>Alphaproteobacteria</taxon>
        <taxon>Rhodobacterales</taxon>
        <taxon>Roseobacteraceae</taxon>
        <taxon>Sulfitobacter</taxon>
    </lineage>
</organism>
<proteinExistence type="predicted"/>
<keyword evidence="2" id="KW-1185">Reference proteome</keyword>
<accession>A0A420DHD0</accession>
<protein>
    <submittedName>
        <fullName evidence="1">Uncharacterized protein</fullName>
    </submittedName>
</protein>
<dbReference type="RefSeq" id="WP_025062330.1">
    <property type="nucleotide sequence ID" value="NZ_RAQK01000002.1"/>
</dbReference>
<evidence type="ECO:0000313" key="2">
    <source>
        <dbReference type="Proteomes" id="UP000284407"/>
    </source>
</evidence>
<dbReference type="Proteomes" id="UP000284407">
    <property type="component" value="Unassembled WGS sequence"/>
</dbReference>
<evidence type="ECO:0000313" key="1">
    <source>
        <dbReference type="EMBL" id="RKE93620.1"/>
    </source>
</evidence>
<name>A0A420DHD0_9RHOB</name>
<sequence length="172" mass="19419">MSDRNYKSISTTLSIEADDFLMREVSRTDDFRANAIRNAIRFWLRKNCPYAPRAEIKGRMPAATPISLQLFVAVTEAARVRRTMKTNIVRMAIHTWMDATPDERMALRNEFTPIRNGKASRLGETYVMGCAYPKADADFVMAEAKRLNVGNSDVLREAVGSWIRATANNKAA</sequence>
<reference evidence="1 2" key="1">
    <citation type="submission" date="2018-09" db="EMBL/GenBank/DDBJ databases">
        <title>Genomic Encyclopedia of Archaeal and Bacterial Type Strains, Phase II (KMG-II): from individual species to whole genera.</title>
        <authorList>
            <person name="Goeker M."/>
        </authorList>
    </citation>
    <scope>NUCLEOTIDE SEQUENCE [LARGE SCALE GENOMIC DNA]</scope>
    <source>
        <strain evidence="1 2">DSM 11458</strain>
    </source>
</reference>
<gene>
    <name evidence="1" type="ORF">C8N30_2697</name>
</gene>
<dbReference type="EMBL" id="RAQK01000002">
    <property type="protein sequence ID" value="RKE93620.1"/>
    <property type="molecule type" value="Genomic_DNA"/>
</dbReference>
<dbReference type="AlphaFoldDB" id="A0A420DHD0"/>
<comment type="caution">
    <text evidence="1">The sequence shown here is derived from an EMBL/GenBank/DDBJ whole genome shotgun (WGS) entry which is preliminary data.</text>
</comment>